<gene>
    <name evidence="8" type="ORF">H8911_11225</name>
</gene>
<dbReference type="InterPro" id="IPR036291">
    <property type="entry name" value="NAD(P)-bd_dom_sf"/>
</dbReference>
<dbReference type="PANTHER" id="PTHR43725:SF47">
    <property type="entry name" value="UDP-GLUCOSE 4-EPIMERASE"/>
    <property type="match status" value="1"/>
</dbReference>
<dbReference type="SUPFAM" id="SSF51735">
    <property type="entry name" value="NAD(P)-binding Rossmann-fold domains"/>
    <property type="match status" value="1"/>
</dbReference>
<evidence type="ECO:0000256" key="6">
    <source>
        <dbReference type="ARBA" id="ARBA00023027"/>
    </source>
</evidence>
<evidence type="ECO:0000256" key="2">
    <source>
        <dbReference type="ARBA" id="ARBA00001911"/>
    </source>
</evidence>
<comment type="similarity">
    <text evidence="3">Belongs to the NAD(P)-dependent epimerase/dehydratase family.</text>
</comment>
<sequence>RVNGIKIPYVIKPRRAGDIATCFADPTRAKEQLGWVAEKNLDDMCRDTWNFAKQFIK</sequence>
<dbReference type="PANTHER" id="PTHR43725">
    <property type="entry name" value="UDP-GLUCOSE 4-EPIMERASE"/>
    <property type="match status" value="1"/>
</dbReference>
<dbReference type="EC" id="5.1.3.2" evidence="4"/>
<evidence type="ECO:0000256" key="1">
    <source>
        <dbReference type="ARBA" id="ARBA00000083"/>
    </source>
</evidence>
<keyword evidence="6" id="KW-0520">NAD</keyword>
<evidence type="ECO:0000256" key="7">
    <source>
        <dbReference type="ARBA" id="ARBA00023235"/>
    </source>
</evidence>
<keyword evidence="9" id="KW-1185">Reference proteome</keyword>
<evidence type="ECO:0000313" key="8">
    <source>
        <dbReference type="EMBL" id="MBC6013256.1"/>
    </source>
</evidence>
<dbReference type="Proteomes" id="UP000649075">
    <property type="component" value="Unassembled WGS sequence"/>
</dbReference>
<comment type="catalytic activity">
    <reaction evidence="1">
        <text>UDP-alpha-D-glucose = UDP-alpha-D-galactose</text>
        <dbReference type="Rhea" id="RHEA:22168"/>
        <dbReference type="ChEBI" id="CHEBI:58885"/>
        <dbReference type="ChEBI" id="CHEBI:66914"/>
        <dbReference type="EC" id="5.1.3.2"/>
    </reaction>
</comment>
<feature type="non-terminal residue" evidence="8">
    <location>
        <position position="1"/>
    </location>
</feature>
<evidence type="ECO:0000256" key="4">
    <source>
        <dbReference type="ARBA" id="ARBA00013189"/>
    </source>
</evidence>
<organism evidence="8 9">
    <name type="scientific">Holdemanella hominis</name>
    <dbReference type="NCBI Taxonomy" id="2764327"/>
    <lineage>
        <taxon>Bacteria</taxon>
        <taxon>Bacillati</taxon>
        <taxon>Bacillota</taxon>
        <taxon>Erysipelotrichia</taxon>
        <taxon>Erysipelotrichales</taxon>
        <taxon>Erysipelotrichaceae</taxon>
        <taxon>Holdemanella</taxon>
    </lineage>
</organism>
<protein>
    <recommendedName>
        <fullName evidence="5">UDP-glucose 4-epimerase</fullName>
        <ecNumber evidence="4">5.1.3.2</ecNumber>
    </recommendedName>
</protein>
<evidence type="ECO:0000256" key="3">
    <source>
        <dbReference type="ARBA" id="ARBA00007637"/>
    </source>
</evidence>
<evidence type="ECO:0000256" key="5">
    <source>
        <dbReference type="ARBA" id="ARBA00018569"/>
    </source>
</evidence>
<comment type="cofactor">
    <cofactor evidence="2">
        <name>NAD(+)</name>
        <dbReference type="ChEBI" id="CHEBI:57540"/>
    </cofactor>
</comment>
<name>A0ABR7KLF8_9FIRM</name>
<evidence type="ECO:0000313" key="9">
    <source>
        <dbReference type="Proteomes" id="UP000649075"/>
    </source>
</evidence>
<accession>A0ABR7KLF8</accession>
<dbReference type="Gene3D" id="3.90.25.10">
    <property type="entry name" value="UDP-galactose 4-epimerase, domain 1"/>
    <property type="match status" value="1"/>
</dbReference>
<reference evidence="8 9" key="1">
    <citation type="submission" date="2020-08" db="EMBL/GenBank/DDBJ databases">
        <authorList>
            <person name="Liu C."/>
            <person name="Sun Q."/>
        </authorList>
    </citation>
    <scope>NUCLEOTIDE SEQUENCE [LARGE SCALE GENOMIC DNA]</scope>
    <source>
        <strain evidence="8 9">L34</strain>
    </source>
</reference>
<proteinExistence type="inferred from homology"/>
<keyword evidence="7" id="KW-0413">Isomerase</keyword>
<dbReference type="EMBL" id="JACRWH010000071">
    <property type="protein sequence ID" value="MBC6013256.1"/>
    <property type="molecule type" value="Genomic_DNA"/>
</dbReference>
<comment type="caution">
    <text evidence="8">The sequence shown here is derived from an EMBL/GenBank/DDBJ whole genome shotgun (WGS) entry which is preliminary data.</text>
</comment>